<dbReference type="PANTHER" id="PTHR30193:SF37">
    <property type="entry name" value="INNER MEMBRANE ABC TRANSPORTER PERMEASE PROTEIN YCJO"/>
    <property type="match status" value="1"/>
</dbReference>
<dbReference type="InterPro" id="IPR051393">
    <property type="entry name" value="ABC_transporter_permease"/>
</dbReference>
<reference evidence="9 10" key="1">
    <citation type="submission" date="2018-10" db="EMBL/GenBank/DDBJ databases">
        <title>Marmoricola sp. 4Q3S-7 whole genome shotgun sequence.</title>
        <authorList>
            <person name="Li F."/>
        </authorList>
    </citation>
    <scope>NUCLEOTIDE SEQUENCE [LARGE SCALE GENOMIC DNA]</scope>
    <source>
        <strain evidence="9 10">4Q3S-7</strain>
    </source>
</reference>
<keyword evidence="2 7" id="KW-0813">Transport</keyword>
<dbReference type="OrthoDB" id="9804439at2"/>
<dbReference type="SUPFAM" id="SSF161098">
    <property type="entry name" value="MetI-like"/>
    <property type="match status" value="1"/>
</dbReference>
<feature type="transmembrane region" description="Helical" evidence="7">
    <location>
        <begin position="261"/>
        <end position="280"/>
    </location>
</feature>
<feature type="domain" description="ABC transmembrane type-1" evidence="8">
    <location>
        <begin position="69"/>
        <end position="281"/>
    </location>
</feature>
<proteinExistence type="inferred from homology"/>
<feature type="transmembrane region" description="Helical" evidence="7">
    <location>
        <begin position="12"/>
        <end position="36"/>
    </location>
</feature>
<dbReference type="GO" id="GO:0055085">
    <property type="term" value="P:transmembrane transport"/>
    <property type="evidence" value="ECO:0007669"/>
    <property type="project" value="InterPro"/>
</dbReference>
<comment type="caution">
    <text evidence="9">The sequence shown here is derived from an EMBL/GenBank/DDBJ whole genome shotgun (WGS) entry which is preliminary data.</text>
</comment>
<dbReference type="Proteomes" id="UP000281708">
    <property type="component" value="Unassembled WGS sequence"/>
</dbReference>
<evidence type="ECO:0000256" key="6">
    <source>
        <dbReference type="ARBA" id="ARBA00023136"/>
    </source>
</evidence>
<keyword evidence="6 7" id="KW-0472">Membrane</keyword>
<comment type="subcellular location">
    <subcellularLocation>
        <location evidence="1 7">Cell membrane</location>
        <topology evidence="1 7">Multi-pass membrane protein</topology>
    </subcellularLocation>
</comment>
<dbReference type="GO" id="GO:0005886">
    <property type="term" value="C:plasma membrane"/>
    <property type="evidence" value="ECO:0007669"/>
    <property type="project" value="UniProtKB-SubCell"/>
</dbReference>
<evidence type="ECO:0000256" key="3">
    <source>
        <dbReference type="ARBA" id="ARBA00022475"/>
    </source>
</evidence>
<evidence type="ECO:0000256" key="5">
    <source>
        <dbReference type="ARBA" id="ARBA00022989"/>
    </source>
</evidence>
<feature type="transmembrane region" description="Helical" evidence="7">
    <location>
        <begin position="106"/>
        <end position="127"/>
    </location>
</feature>
<keyword evidence="3" id="KW-1003">Cell membrane</keyword>
<dbReference type="PROSITE" id="PS50928">
    <property type="entry name" value="ABC_TM1"/>
    <property type="match status" value="1"/>
</dbReference>
<feature type="transmembrane region" description="Helical" evidence="7">
    <location>
        <begin position="206"/>
        <end position="225"/>
    </location>
</feature>
<gene>
    <name evidence="9" type="ORF">D9V37_16665</name>
</gene>
<keyword evidence="10" id="KW-1185">Reference proteome</keyword>
<protein>
    <submittedName>
        <fullName evidence="9">Sugar ABC transporter permease</fullName>
    </submittedName>
</protein>
<sequence length="292" mass="31280">MPRARSAETRTAYAFLSPTVLLLGLFVFVPLGWALLISLQHTNGFGEGGFVGLRNYGRLLTDARFWRAAANTVLFTVLVTPLSMLLGLGVALLLDSALPLRALFRSVLILPMAVSGVATALTGLLVFDQDRGIVNAGLRSLGLHAVHWQSGGVAAFVSVVVVTLWWRVGFNMLIYLTGLQALDPLLQEAAALDGAGWWQRLRHVTVPLLAPSTGFLVVINVIYSFQVFDIVFVMTGGGPGDATSVLVTYAYETGFSQRDQGYGAAIGVVLLVLTLAFTAVQWRASRGGDVES</sequence>
<dbReference type="Pfam" id="PF00528">
    <property type="entry name" value="BPD_transp_1"/>
    <property type="match status" value="1"/>
</dbReference>
<dbReference type="InterPro" id="IPR035906">
    <property type="entry name" value="MetI-like_sf"/>
</dbReference>
<evidence type="ECO:0000256" key="4">
    <source>
        <dbReference type="ARBA" id="ARBA00022692"/>
    </source>
</evidence>
<evidence type="ECO:0000313" key="9">
    <source>
        <dbReference type="EMBL" id="RLV48379.1"/>
    </source>
</evidence>
<name>A0A3L8P1A6_9ACTN</name>
<dbReference type="Gene3D" id="1.10.3720.10">
    <property type="entry name" value="MetI-like"/>
    <property type="match status" value="1"/>
</dbReference>
<evidence type="ECO:0000256" key="2">
    <source>
        <dbReference type="ARBA" id="ARBA00022448"/>
    </source>
</evidence>
<keyword evidence="5 7" id="KW-1133">Transmembrane helix</keyword>
<dbReference type="AlphaFoldDB" id="A0A3L8P1A6"/>
<evidence type="ECO:0000256" key="1">
    <source>
        <dbReference type="ARBA" id="ARBA00004651"/>
    </source>
</evidence>
<keyword evidence="4 7" id="KW-0812">Transmembrane</keyword>
<dbReference type="PANTHER" id="PTHR30193">
    <property type="entry name" value="ABC TRANSPORTER PERMEASE PROTEIN"/>
    <property type="match status" value="1"/>
</dbReference>
<evidence type="ECO:0000313" key="10">
    <source>
        <dbReference type="Proteomes" id="UP000281708"/>
    </source>
</evidence>
<comment type="similarity">
    <text evidence="7">Belongs to the binding-protein-dependent transport system permease family.</text>
</comment>
<dbReference type="CDD" id="cd06261">
    <property type="entry name" value="TM_PBP2"/>
    <property type="match status" value="1"/>
</dbReference>
<feature type="transmembrane region" description="Helical" evidence="7">
    <location>
        <begin position="73"/>
        <end position="94"/>
    </location>
</feature>
<dbReference type="EMBL" id="RDBE01000010">
    <property type="protein sequence ID" value="RLV48379.1"/>
    <property type="molecule type" value="Genomic_DNA"/>
</dbReference>
<evidence type="ECO:0000259" key="8">
    <source>
        <dbReference type="PROSITE" id="PS50928"/>
    </source>
</evidence>
<feature type="transmembrane region" description="Helical" evidence="7">
    <location>
        <begin position="147"/>
        <end position="166"/>
    </location>
</feature>
<organism evidence="9 10">
    <name type="scientific">Nocardioides mangrovicus</name>
    <dbReference type="NCBI Taxonomy" id="2478913"/>
    <lineage>
        <taxon>Bacteria</taxon>
        <taxon>Bacillati</taxon>
        <taxon>Actinomycetota</taxon>
        <taxon>Actinomycetes</taxon>
        <taxon>Propionibacteriales</taxon>
        <taxon>Nocardioidaceae</taxon>
        <taxon>Nocardioides</taxon>
    </lineage>
</organism>
<accession>A0A3L8P1A6</accession>
<dbReference type="InterPro" id="IPR000515">
    <property type="entry name" value="MetI-like"/>
</dbReference>
<evidence type="ECO:0000256" key="7">
    <source>
        <dbReference type="RuleBase" id="RU363032"/>
    </source>
</evidence>